<organism evidence="6 7">
    <name type="scientific">Advenella kashmirensis</name>
    <dbReference type="NCBI Taxonomy" id="310575"/>
    <lineage>
        <taxon>Bacteria</taxon>
        <taxon>Pseudomonadati</taxon>
        <taxon>Pseudomonadota</taxon>
        <taxon>Betaproteobacteria</taxon>
        <taxon>Burkholderiales</taxon>
        <taxon>Alcaligenaceae</taxon>
    </lineage>
</organism>
<keyword evidence="4" id="KW-0574">Periplasm</keyword>
<feature type="chain" id="PRO_5016685455" evidence="5">
    <location>
        <begin position="29"/>
        <end position="353"/>
    </location>
</feature>
<accession>A0A356LFJ7</accession>
<dbReference type="Pfam" id="PF13416">
    <property type="entry name" value="SBP_bac_8"/>
    <property type="match status" value="1"/>
</dbReference>
<evidence type="ECO:0000313" key="7">
    <source>
        <dbReference type="Proteomes" id="UP000264036"/>
    </source>
</evidence>
<dbReference type="InterPro" id="IPR006059">
    <property type="entry name" value="SBP"/>
</dbReference>
<evidence type="ECO:0000256" key="3">
    <source>
        <dbReference type="ARBA" id="ARBA00022729"/>
    </source>
</evidence>
<evidence type="ECO:0000256" key="5">
    <source>
        <dbReference type="SAM" id="SignalP"/>
    </source>
</evidence>
<dbReference type="Proteomes" id="UP000264036">
    <property type="component" value="Unassembled WGS sequence"/>
</dbReference>
<dbReference type="GO" id="GO:0019808">
    <property type="term" value="F:polyamine binding"/>
    <property type="evidence" value="ECO:0007669"/>
    <property type="project" value="InterPro"/>
</dbReference>
<comment type="subcellular location">
    <subcellularLocation>
        <location evidence="1">Periplasm</location>
    </subcellularLocation>
</comment>
<dbReference type="CDD" id="cd13589">
    <property type="entry name" value="PBP2_polyamine_RpCGA009"/>
    <property type="match status" value="1"/>
</dbReference>
<dbReference type="GO" id="GO:0015846">
    <property type="term" value="P:polyamine transport"/>
    <property type="evidence" value="ECO:0007669"/>
    <property type="project" value="InterPro"/>
</dbReference>
<evidence type="ECO:0000256" key="2">
    <source>
        <dbReference type="ARBA" id="ARBA00022448"/>
    </source>
</evidence>
<evidence type="ECO:0000256" key="1">
    <source>
        <dbReference type="ARBA" id="ARBA00004418"/>
    </source>
</evidence>
<evidence type="ECO:0000313" key="6">
    <source>
        <dbReference type="EMBL" id="HBP29790.1"/>
    </source>
</evidence>
<dbReference type="AlphaFoldDB" id="A0A356LFJ7"/>
<dbReference type="GO" id="GO:0042597">
    <property type="term" value="C:periplasmic space"/>
    <property type="evidence" value="ECO:0007669"/>
    <property type="project" value="UniProtKB-SubCell"/>
</dbReference>
<keyword evidence="3 5" id="KW-0732">Signal</keyword>
<keyword evidence="2" id="KW-0813">Transport</keyword>
<comment type="caution">
    <text evidence="6">The sequence shown here is derived from an EMBL/GenBank/DDBJ whole genome shotgun (WGS) entry which is preliminary data.</text>
</comment>
<name>A0A356LFJ7_9BURK</name>
<dbReference type="PANTHER" id="PTHR30222:SF2">
    <property type="entry name" value="ABC TRANSPORTER SUBSTRATE-BINDING PROTEIN"/>
    <property type="match status" value="1"/>
</dbReference>
<dbReference type="PRINTS" id="PR00909">
    <property type="entry name" value="SPERMDNBNDNG"/>
</dbReference>
<dbReference type="EMBL" id="DOEK01000027">
    <property type="protein sequence ID" value="HBP29790.1"/>
    <property type="molecule type" value="Genomic_DNA"/>
</dbReference>
<dbReference type="PANTHER" id="PTHR30222">
    <property type="entry name" value="SPERMIDINE/PUTRESCINE-BINDING PERIPLASMIC PROTEIN"/>
    <property type="match status" value="1"/>
</dbReference>
<dbReference type="InterPro" id="IPR001188">
    <property type="entry name" value="Sperm_putr-bd"/>
</dbReference>
<reference evidence="6 7" key="1">
    <citation type="journal article" date="2018" name="Nat. Biotechnol.">
        <title>A standardized bacterial taxonomy based on genome phylogeny substantially revises the tree of life.</title>
        <authorList>
            <person name="Parks D.H."/>
            <person name="Chuvochina M."/>
            <person name="Waite D.W."/>
            <person name="Rinke C."/>
            <person name="Skarshewski A."/>
            <person name="Chaumeil P.A."/>
            <person name="Hugenholtz P."/>
        </authorList>
    </citation>
    <scope>NUCLEOTIDE SEQUENCE [LARGE SCALE GENOMIC DNA]</scope>
    <source>
        <strain evidence="6">UBA10707</strain>
    </source>
</reference>
<proteinExistence type="predicted"/>
<protein>
    <submittedName>
        <fullName evidence="6">Spermidine/putrescine ABC transporter substrate-binding protein</fullName>
    </submittedName>
</protein>
<evidence type="ECO:0000256" key="4">
    <source>
        <dbReference type="ARBA" id="ARBA00022764"/>
    </source>
</evidence>
<gene>
    <name evidence="6" type="ORF">DD666_10285</name>
</gene>
<dbReference type="SUPFAM" id="SSF53850">
    <property type="entry name" value="Periplasmic binding protein-like II"/>
    <property type="match status" value="1"/>
</dbReference>
<sequence>MKKKTIKAAVLFTAAMACLGSGMGGVYAADSLTLVSFGGDNKTAQEKAYYGPYEKATGTKITAAEYNGEQAKIKAMVDTNSVSWDAVEVESPELVRGCEEGLFEPIDWGVIGNKADFIEAATDKDCGVGMFVWSVALSYDGDKFKDNAPKSWADFWDVKKYPGKRGLRKGAKYTLEIALMADGVSPKEVYKVLATPEGVDRAFAKLDQLKPNIQWWESGAQPAQYLVSGDVVMTSAYNGRISQAAREGKNLKVVWDGSVYDLDYWAIPKGSANKAETMKFIAFASKPETQKVYAENIAYGAVNKKAIELIDKKYLADMPTAPDNEKNAIALDVNFWIDNGISLEQRYNAWVAK</sequence>
<feature type="signal peptide" evidence="5">
    <location>
        <begin position="1"/>
        <end position="28"/>
    </location>
</feature>
<dbReference type="PROSITE" id="PS51257">
    <property type="entry name" value="PROKAR_LIPOPROTEIN"/>
    <property type="match status" value="1"/>
</dbReference>
<dbReference type="Gene3D" id="3.40.190.10">
    <property type="entry name" value="Periplasmic binding protein-like II"/>
    <property type="match status" value="2"/>
</dbReference>